<dbReference type="Proteomes" id="UP001595699">
    <property type="component" value="Unassembled WGS sequence"/>
</dbReference>
<protein>
    <recommendedName>
        <fullName evidence="4">FecR protein domain-containing protein</fullName>
    </recommendedName>
</protein>
<evidence type="ECO:0008006" key="4">
    <source>
        <dbReference type="Google" id="ProtNLM"/>
    </source>
</evidence>
<proteinExistence type="predicted"/>
<comment type="caution">
    <text evidence="2">The sequence shown here is derived from an EMBL/GenBank/DDBJ whole genome shotgun (WGS) entry which is preliminary data.</text>
</comment>
<organism evidence="2 3">
    <name type="scientific">Tenggerimyces flavus</name>
    <dbReference type="NCBI Taxonomy" id="1708749"/>
    <lineage>
        <taxon>Bacteria</taxon>
        <taxon>Bacillati</taxon>
        <taxon>Actinomycetota</taxon>
        <taxon>Actinomycetes</taxon>
        <taxon>Propionibacteriales</taxon>
        <taxon>Nocardioidaceae</taxon>
        <taxon>Tenggerimyces</taxon>
    </lineage>
</organism>
<evidence type="ECO:0000313" key="2">
    <source>
        <dbReference type="EMBL" id="MFC3766885.1"/>
    </source>
</evidence>
<evidence type="ECO:0000256" key="1">
    <source>
        <dbReference type="SAM" id="MobiDB-lite"/>
    </source>
</evidence>
<gene>
    <name evidence="2" type="ORF">ACFOUW_39080</name>
</gene>
<dbReference type="RefSeq" id="WP_205115985.1">
    <property type="nucleotide sequence ID" value="NZ_JAFBCM010000001.1"/>
</dbReference>
<evidence type="ECO:0000313" key="3">
    <source>
        <dbReference type="Proteomes" id="UP001595699"/>
    </source>
</evidence>
<keyword evidence="3" id="KW-1185">Reference proteome</keyword>
<dbReference type="EMBL" id="JBHRZH010000062">
    <property type="protein sequence ID" value="MFC3766885.1"/>
    <property type="molecule type" value="Genomic_DNA"/>
</dbReference>
<name>A0ABV7YRN8_9ACTN</name>
<feature type="region of interest" description="Disordered" evidence="1">
    <location>
        <begin position="56"/>
        <end position="80"/>
    </location>
</feature>
<reference evidence="3" key="1">
    <citation type="journal article" date="2019" name="Int. J. Syst. Evol. Microbiol.">
        <title>The Global Catalogue of Microorganisms (GCM) 10K type strain sequencing project: providing services to taxonomists for standard genome sequencing and annotation.</title>
        <authorList>
            <consortium name="The Broad Institute Genomics Platform"/>
            <consortium name="The Broad Institute Genome Sequencing Center for Infectious Disease"/>
            <person name="Wu L."/>
            <person name="Ma J."/>
        </authorList>
    </citation>
    <scope>NUCLEOTIDE SEQUENCE [LARGE SCALE GENOMIC DNA]</scope>
    <source>
        <strain evidence="3">CGMCC 4.7241</strain>
    </source>
</reference>
<sequence>MGEQVKDPDQFLEKVEESWRADLAEERVTVHKEARCYFSKGEESKDIDQLAFCGPARHFTEEPESDSAGQTGTDSPDAVGSGVWDTYKFESAAIEGGYQLIDPSANAKGSNIPAGAVLFRPDGKTSPDDADKVAAPPPPSAGAGFIGLTTAGEGDSQVSLVDTVKIEKPFKLDSSPVETPNRKYQLGAAGTTGRVKTREGTRVAAPNEVFLVGEFSVSDGMWSEVYIGGEDYNTSDDPFPKEKIVQVSGALTLVTSTGRVALPFDGQGTLVVSVPKDRVSATLEIAAGGRVQTISFTTGKVTDAVPEALSAGLNVQYPTGKVHLDSVNPGFPTFVFDGSHTIRFVNALLTPFHPMKGWAAKNKMWLVLETADAQDEYDNFSFSIERDFTNSSSAKAKGVTYRNVGEASGDWDGDNQTLWPIFEVDQAVKTFRVSYHPVWRVTGQPKGYQPSGTVRFKPMSFDVTFG</sequence>
<accession>A0ABV7YRN8</accession>